<protein>
    <submittedName>
        <fullName evidence="1">Uncharacterized protein</fullName>
    </submittedName>
</protein>
<accession>A0A381PIG4</accession>
<evidence type="ECO:0000313" key="1">
    <source>
        <dbReference type="EMBL" id="SUZ66796.1"/>
    </source>
</evidence>
<feature type="non-terminal residue" evidence="1">
    <location>
        <position position="1"/>
    </location>
</feature>
<gene>
    <name evidence="1" type="ORF">METZ01_LOCUS19650</name>
</gene>
<dbReference type="AlphaFoldDB" id="A0A381PIG4"/>
<name>A0A381PIG4_9ZZZZ</name>
<organism evidence="1">
    <name type="scientific">marine metagenome</name>
    <dbReference type="NCBI Taxonomy" id="408172"/>
    <lineage>
        <taxon>unclassified sequences</taxon>
        <taxon>metagenomes</taxon>
        <taxon>ecological metagenomes</taxon>
    </lineage>
</organism>
<dbReference type="EMBL" id="UINC01000994">
    <property type="protein sequence ID" value="SUZ66796.1"/>
    <property type="molecule type" value="Genomic_DNA"/>
</dbReference>
<reference evidence="1" key="1">
    <citation type="submission" date="2018-05" db="EMBL/GenBank/DDBJ databases">
        <authorList>
            <person name="Lanie J.A."/>
            <person name="Ng W.-L."/>
            <person name="Kazmierczak K.M."/>
            <person name="Andrzejewski T.M."/>
            <person name="Davidsen T.M."/>
            <person name="Wayne K.J."/>
            <person name="Tettelin H."/>
            <person name="Glass J.I."/>
            <person name="Rusch D."/>
            <person name="Podicherti R."/>
            <person name="Tsui H.-C.T."/>
            <person name="Winkler M.E."/>
        </authorList>
    </citation>
    <scope>NUCLEOTIDE SEQUENCE</scope>
</reference>
<sequence>VIQATGRCQCIFGIGKGRPVTAVREVHVRWPILMVGGTGLEPVTSCVSSKYSNQLS</sequence>
<proteinExistence type="predicted"/>